<dbReference type="SUPFAM" id="SSF53448">
    <property type="entry name" value="Nucleotide-diphospho-sugar transferases"/>
    <property type="match status" value="1"/>
</dbReference>
<dbReference type="NCBIfam" id="TIGR04282">
    <property type="entry name" value="glyco_like_cofC"/>
    <property type="match status" value="1"/>
</dbReference>
<dbReference type="Gene3D" id="3.90.550.10">
    <property type="entry name" value="Spore Coat Polysaccharide Biosynthesis Protein SpsA, Chain A"/>
    <property type="match status" value="1"/>
</dbReference>
<evidence type="ECO:0000313" key="1">
    <source>
        <dbReference type="EMBL" id="GIG15135.1"/>
    </source>
</evidence>
<evidence type="ECO:0000313" key="2">
    <source>
        <dbReference type="Proteomes" id="UP000660339"/>
    </source>
</evidence>
<name>A0A8J3LM26_9ACTN</name>
<dbReference type="InterPro" id="IPR018641">
    <property type="entry name" value="Trfase_1_rSAM/seldom-assoc"/>
</dbReference>
<proteinExistence type="predicted"/>
<dbReference type="InterPro" id="IPR029044">
    <property type="entry name" value="Nucleotide-diphossugar_trans"/>
</dbReference>
<protein>
    <recommendedName>
        <fullName evidence="3">Glycosyltransferase</fullName>
    </recommendedName>
</protein>
<dbReference type="PANTHER" id="PTHR36529:SF1">
    <property type="entry name" value="GLYCOSYLTRANSFERASE"/>
    <property type="match status" value="1"/>
</dbReference>
<dbReference type="RefSeq" id="WP_166379464.1">
    <property type="nucleotide sequence ID" value="NZ_BAAATT010000005.1"/>
</dbReference>
<gene>
    <name evidence="1" type="ORF">Cme02nite_34670</name>
</gene>
<comment type="caution">
    <text evidence="1">The sequence shown here is derived from an EMBL/GenBank/DDBJ whole genome shotgun (WGS) entry which is preliminary data.</text>
</comment>
<dbReference type="PANTHER" id="PTHR36529">
    <property type="entry name" value="SLL1095 PROTEIN"/>
    <property type="match status" value="1"/>
</dbReference>
<dbReference type="AlphaFoldDB" id="A0A8J3LM26"/>
<organism evidence="1 2">
    <name type="scientific">Catellatospora methionotrophica</name>
    <dbReference type="NCBI Taxonomy" id="121620"/>
    <lineage>
        <taxon>Bacteria</taxon>
        <taxon>Bacillati</taxon>
        <taxon>Actinomycetota</taxon>
        <taxon>Actinomycetes</taxon>
        <taxon>Micromonosporales</taxon>
        <taxon>Micromonosporaceae</taxon>
        <taxon>Catellatospora</taxon>
    </lineage>
</organism>
<dbReference type="EMBL" id="BONJ01000019">
    <property type="protein sequence ID" value="GIG15135.1"/>
    <property type="molecule type" value="Genomic_DNA"/>
</dbReference>
<dbReference type="Proteomes" id="UP000660339">
    <property type="component" value="Unassembled WGS sequence"/>
</dbReference>
<evidence type="ECO:0008006" key="3">
    <source>
        <dbReference type="Google" id="ProtNLM"/>
    </source>
</evidence>
<sequence>MKAQLLVIAKAPVPGRVKTRLCPPCTFEQAADIAAAALADTLDVVTATPAVRRVLVVDGEHRPPPGWTSLAQRGDGLGERLACAYADTARPGVATVLVGMDTPQLTPELLAGAADALHTADAALGPATDGGWWILALRDPAHAAALAAVPMSTADTGARTLAALHRRGLRTTLLDTLRDVDTAADARAVADAHPHGRFAAAVRTHLPAADGALR</sequence>
<reference evidence="1" key="1">
    <citation type="submission" date="2021-01" db="EMBL/GenBank/DDBJ databases">
        <title>Whole genome shotgun sequence of Catellatospora methionotrophica NBRC 14553.</title>
        <authorList>
            <person name="Komaki H."/>
            <person name="Tamura T."/>
        </authorList>
    </citation>
    <scope>NUCLEOTIDE SEQUENCE</scope>
    <source>
        <strain evidence="1">NBRC 14553</strain>
    </source>
</reference>
<dbReference type="Pfam" id="PF09837">
    <property type="entry name" value="DUF2064"/>
    <property type="match status" value="1"/>
</dbReference>
<keyword evidence="2" id="KW-1185">Reference proteome</keyword>
<accession>A0A8J3LM26</accession>